<dbReference type="PANTHER" id="PTHR14614:SF109">
    <property type="entry name" value="RIBOSOMAL LYSINE N-METHYLTRANSFERASE 5"/>
    <property type="match status" value="1"/>
</dbReference>
<feature type="compositionally biased region" description="Gly residues" evidence="1">
    <location>
        <begin position="344"/>
        <end position="353"/>
    </location>
</feature>
<proteinExistence type="predicted"/>
<feature type="compositionally biased region" description="Basic and acidic residues" evidence="1">
    <location>
        <begin position="161"/>
        <end position="174"/>
    </location>
</feature>
<dbReference type="SUPFAM" id="SSF53335">
    <property type="entry name" value="S-adenosyl-L-methionine-dependent methyltransferases"/>
    <property type="match status" value="1"/>
</dbReference>
<dbReference type="OrthoDB" id="46564at2759"/>
<dbReference type="InterPro" id="IPR019410">
    <property type="entry name" value="Methyltransf_16"/>
</dbReference>
<feature type="compositionally biased region" description="Basic and acidic residues" evidence="1">
    <location>
        <begin position="293"/>
        <end position="302"/>
    </location>
</feature>
<dbReference type="Gene3D" id="3.40.50.150">
    <property type="entry name" value="Vaccinia Virus protein VP39"/>
    <property type="match status" value="1"/>
</dbReference>
<sequence>MYLQQVGFMFDNALPKTRRSFRFGDISVAVRLVDDDPGAVQSGHYVWPAAPALSAYLVDRRLALPRGGRCLELGAGCGLAGLVAAQLPLTKAVVFTDHDPGVLDMIRESIEEQQQQPELGGSAAAAKSRCVQLSWGTVGNAQRASLAHALSSVAASSTPRPRRDEALVRTRNLAEEVGGSTSRSGPGRGSGAGLSRGRIDGARGDGSEQDGSDGDDGDSSGGGGVLFDLVIASDVIYSVSVVEPLFLTVGELLRPRCCPCPSREKRGEVFCAEGAVETGAGEARPPREPAPGKGEEAVERRQAAGTGGDGSGSIVPEEEVPVLSPPKPPLREGGPFDDESSSASGGGGGGGADGTPVFLMSQSFGYDPETEKTIERACVEQGLVREVVWDELHLAPTTPTTTTQERQEQQEPPPPEQRQQRGAGEVAAKGEHPSPARREGGEEEELLVVSRPLRAGTKLQRFWRA</sequence>
<reference evidence="2 3" key="1">
    <citation type="journal article" date="2010" name="Nature">
        <title>The Ectocarpus genome and the independent evolution of multicellularity in brown algae.</title>
        <authorList>
            <person name="Cock J.M."/>
            <person name="Sterck L."/>
            <person name="Rouze P."/>
            <person name="Scornet D."/>
            <person name="Allen A.E."/>
            <person name="Amoutzias G."/>
            <person name="Anthouard V."/>
            <person name="Artiguenave F."/>
            <person name="Aury J.M."/>
            <person name="Badger J.H."/>
            <person name="Beszteri B."/>
            <person name="Billiau K."/>
            <person name="Bonnet E."/>
            <person name="Bothwell J.H."/>
            <person name="Bowler C."/>
            <person name="Boyen C."/>
            <person name="Brownlee C."/>
            <person name="Carrano C.J."/>
            <person name="Charrier B."/>
            <person name="Cho G.Y."/>
            <person name="Coelho S.M."/>
            <person name="Collen J."/>
            <person name="Corre E."/>
            <person name="Da Silva C."/>
            <person name="Delage L."/>
            <person name="Delaroque N."/>
            <person name="Dittami S.M."/>
            <person name="Doulbeau S."/>
            <person name="Elias M."/>
            <person name="Farnham G."/>
            <person name="Gachon C.M."/>
            <person name="Gschloessl B."/>
            <person name="Heesch S."/>
            <person name="Jabbari K."/>
            <person name="Jubin C."/>
            <person name="Kawai H."/>
            <person name="Kimura K."/>
            <person name="Kloareg B."/>
            <person name="Kupper F.C."/>
            <person name="Lang D."/>
            <person name="Le Bail A."/>
            <person name="Leblanc C."/>
            <person name="Lerouge P."/>
            <person name="Lohr M."/>
            <person name="Lopez P.J."/>
            <person name="Martens C."/>
            <person name="Maumus F."/>
            <person name="Michel G."/>
            <person name="Miranda-Saavedra D."/>
            <person name="Morales J."/>
            <person name="Moreau H."/>
            <person name="Motomura T."/>
            <person name="Nagasato C."/>
            <person name="Napoli C.A."/>
            <person name="Nelson D.R."/>
            <person name="Nyvall-Collen P."/>
            <person name="Peters A.F."/>
            <person name="Pommier C."/>
            <person name="Potin P."/>
            <person name="Poulain J."/>
            <person name="Quesneville H."/>
            <person name="Read B."/>
            <person name="Rensing S.A."/>
            <person name="Ritter A."/>
            <person name="Rousvoal S."/>
            <person name="Samanta M."/>
            <person name="Samson G."/>
            <person name="Schroeder D.C."/>
            <person name="Segurens B."/>
            <person name="Strittmatter M."/>
            <person name="Tonon T."/>
            <person name="Tregear J.W."/>
            <person name="Valentin K."/>
            <person name="von Dassow P."/>
            <person name="Yamagishi T."/>
            <person name="Van de Peer Y."/>
            <person name="Wincker P."/>
        </authorList>
    </citation>
    <scope>NUCLEOTIDE SEQUENCE [LARGE SCALE GENOMIC DNA]</scope>
    <source>
        <strain evidence="3">Ec32 / CCAP1310/4</strain>
    </source>
</reference>
<dbReference type="STRING" id="2880.D7G3C3"/>
<dbReference type="AlphaFoldDB" id="D7G3C3"/>
<feature type="compositionally biased region" description="Acidic residues" evidence="1">
    <location>
        <begin position="207"/>
        <end position="218"/>
    </location>
</feature>
<dbReference type="InParanoid" id="D7G3C3"/>
<dbReference type="eggNOG" id="ENOG502QSEH">
    <property type="taxonomic scope" value="Eukaryota"/>
</dbReference>
<feature type="compositionally biased region" description="Basic and acidic residues" evidence="1">
    <location>
        <begin position="197"/>
        <end position="206"/>
    </location>
</feature>
<dbReference type="Pfam" id="PF10294">
    <property type="entry name" value="Methyltransf_16"/>
    <property type="match status" value="1"/>
</dbReference>
<accession>D7G3C3</accession>
<feature type="region of interest" description="Disordered" evidence="1">
    <location>
        <begin position="390"/>
        <end position="451"/>
    </location>
</feature>
<dbReference type="PANTHER" id="PTHR14614">
    <property type="entry name" value="HEPATOCELLULAR CARCINOMA-ASSOCIATED ANTIGEN"/>
    <property type="match status" value="1"/>
</dbReference>
<dbReference type="Proteomes" id="UP000002630">
    <property type="component" value="Linkage Group LG11"/>
</dbReference>
<name>D7G3C3_ECTSI</name>
<evidence type="ECO:0000256" key="1">
    <source>
        <dbReference type="SAM" id="MobiDB-lite"/>
    </source>
</evidence>
<gene>
    <name evidence="2" type="ORF">Esi_0504_0003</name>
</gene>
<feature type="region of interest" description="Disordered" evidence="1">
    <location>
        <begin position="151"/>
        <end position="220"/>
    </location>
</feature>
<feature type="region of interest" description="Disordered" evidence="1">
    <location>
        <begin position="277"/>
        <end position="362"/>
    </location>
</feature>
<dbReference type="InterPro" id="IPR029063">
    <property type="entry name" value="SAM-dependent_MTases_sf"/>
</dbReference>
<feature type="compositionally biased region" description="Basic and acidic residues" evidence="1">
    <location>
        <begin position="428"/>
        <end position="440"/>
    </location>
</feature>
<evidence type="ECO:0000313" key="2">
    <source>
        <dbReference type="EMBL" id="CBJ33517.1"/>
    </source>
</evidence>
<keyword evidence="3" id="KW-1185">Reference proteome</keyword>
<dbReference type="EMBL" id="FN648713">
    <property type="protein sequence ID" value="CBJ33517.1"/>
    <property type="molecule type" value="Genomic_DNA"/>
</dbReference>
<organism evidence="2 3">
    <name type="scientific">Ectocarpus siliculosus</name>
    <name type="common">Brown alga</name>
    <name type="synonym">Conferva siliculosa</name>
    <dbReference type="NCBI Taxonomy" id="2880"/>
    <lineage>
        <taxon>Eukaryota</taxon>
        <taxon>Sar</taxon>
        <taxon>Stramenopiles</taxon>
        <taxon>Ochrophyta</taxon>
        <taxon>PX clade</taxon>
        <taxon>Phaeophyceae</taxon>
        <taxon>Ectocarpales</taxon>
        <taxon>Ectocarpaceae</taxon>
        <taxon>Ectocarpus</taxon>
    </lineage>
</organism>
<dbReference type="EMBL" id="FN649736">
    <property type="protein sequence ID" value="CBJ33517.1"/>
    <property type="molecule type" value="Genomic_DNA"/>
</dbReference>
<evidence type="ECO:0000313" key="3">
    <source>
        <dbReference type="Proteomes" id="UP000002630"/>
    </source>
</evidence>
<protein>
    <submittedName>
        <fullName evidence="2">Uncharacterized protein</fullName>
    </submittedName>
</protein>